<dbReference type="EMBL" id="JARKIF010000023">
    <property type="protein sequence ID" value="KAJ7616135.1"/>
    <property type="molecule type" value="Genomic_DNA"/>
</dbReference>
<dbReference type="AlphaFoldDB" id="A0AAD7FCR4"/>
<comment type="caution">
    <text evidence="1">The sequence shown here is derived from an EMBL/GenBank/DDBJ whole genome shotgun (WGS) entry which is preliminary data.</text>
</comment>
<evidence type="ECO:0000313" key="2">
    <source>
        <dbReference type="Proteomes" id="UP001221142"/>
    </source>
</evidence>
<proteinExistence type="predicted"/>
<gene>
    <name evidence="1" type="ORF">FB45DRAFT_1035288</name>
</gene>
<evidence type="ECO:0000313" key="1">
    <source>
        <dbReference type="EMBL" id="KAJ7616135.1"/>
    </source>
</evidence>
<sequence>MLRLLPRVLAAKALDPQTVRWMRPRFFHDYQGVPMNYFSYRTESAKLPSGWSCDWESWRFNLMPLYQEDIEEFWELTALVEPMAFDVFSAHFVFHAAGEYYFHFPNEADPGYTMTRRFTGKFASHDDFLERFKGELNQGRWVEVEMPPSARKWLRLDDDDNADR</sequence>
<name>A0AAD7FCR4_9AGAR</name>
<dbReference type="Proteomes" id="UP001221142">
    <property type="component" value="Unassembled WGS sequence"/>
</dbReference>
<accession>A0AAD7FCR4</accession>
<protein>
    <submittedName>
        <fullName evidence="1">Uncharacterized protein</fullName>
    </submittedName>
</protein>
<organism evidence="1 2">
    <name type="scientific">Roridomyces roridus</name>
    <dbReference type="NCBI Taxonomy" id="1738132"/>
    <lineage>
        <taxon>Eukaryota</taxon>
        <taxon>Fungi</taxon>
        <taxon>Dikarya</taxon>
        <taxon>Basidiomycota</taxon>
        <taxon>Agaricomycotina</taxon>
        <taxon>Agaricomycetes</taxon>
        <taxon>Agaricomycetidae</taxon>
        <taxon>Agaricales</taxon>
        <taxon>Marasmiineae</taxon>
        <taxon>Mycenaceae</taxon>
        <taxon>Roridomyces</taxon>
    </lineage>
</organism>
<reference evidence="1" key="1">
    <citation type="submission" date="2023-03" db="EMBL/GenBank/DDBJ databases">
        <title>Massive genome expansion in bonnet fungi (Mycena s.s.) driven by repeated elements and novel gene families across ecological guilds.</title>
        <authorList>
            <consortium name="Lawrence Berkeley National Laboratory"/>
            <person name="Harder C.B."/>
            <person name="Miyauchi S."/>
            <person name="Viragh M."/>
            <person name="Kuo A."/>
            <person name="Thoen E."/>
            <person name="Andreopoulos B."/>
            <person name="Lu D."/>
            <person name="Skrede I."/>
            <person name="Drula E."/>
            <person name="Henrissat B."/>
            <person name="Morin E."/>
            <person name="Kohler A."/>
            <person name="Barry K."/>
            <person name="LaButti K."/>
            <person name="Morin E."/>
            <person name="Salamov A."/>
            <person name="Lipzen A."/>
            <person name="Mereny Z."/>
            <person name="Hegedus B."/>
            <person name="Baldrian P."/>
            <person name="Stursova M."/>
            <person name="Weitz H."/>
            <person name="Taylor A."/>
            <person name="Grigoriev I.V."/>
            <person name="Nagy L.G."/>
            <person name="Martin F."/>
            <person name="Kauserud H."/>
        </authorList>
    </citation>
    <scope>NUCLEOTIDE SEQUENCE</scope>
    <source>
        <strain evidence="1">9284</strain>
    </source>
</reference>
<keyword evidence="2" id="KW-1185">Reference proteome</keyword>